<dbReference type="SMART" id="SM00460">
    <property type="entry name" value="TGc"/>
    <property type="match status" value="1"/>
</dbReference>
<comment type="caution">
    <text evidence="2">The sequence shown here is derived from an EMBL/GenBank/DDBJ whole genome shotgun (WGS) entry which is preliminary data.</text>
</comment>
<dbReference type="AlphaFoldDB" id="A0A1Y1V0D8"/>
<feature type="domain" description="Transglutaminase-like" evidence="1">
    <location>
        <begin position="66"/>
        <end position="132"/>
    </location>
</feature>
<reference evidence="2 3" key="1">
    <citation type="submission" date="2016-08" db="EMBL/GenBank/DDBJ databases">
        <title>Genomes of anaerobic fungi encode conserved fungal cellulosomes for biomass hydrolysis.</title>
        <authorList>
            <consortium name="DOE Joint Genome Institute"/>
            <person name="Haitjema C.H."/>
            <person name="Gilmore S.P."/>
            <person name="Henske J.K."/>
            <person name="Solomon K.V."/>
            <person name="De Groot R."/>
            <person name="Kuo A."/>
            <person name="Mondo S.J."/>
            <person name="Salamov A.A."/>
            <person name="Labutti K."/>
            <person name="Zhao Z."/>
            <person name="Chiniquy J."/>
            <person name="Barry K."/>
            <person name="Brewer H.M."/>
            <person name="Purvine S.O."/>
            <person name="Wright A.T."/>
            <person name="Boxma B."/>
            <person name="Van Alen T."/>
            <person name="Hackstein J.H."/>
            <person name="Baker S.E."/>
            <person name="Grigoriev I.V."/>
            <person name="O'Malley M.A."/>
        </authorList>
    </citation>
    <scope>NUCLEOTIDE SEQUENCE [LARGE SCALE GENOMIC DNA]</scope>
    <source>
        <strain evidence="3">finn</strain>
    </source>
</reference>
<dbReference type="PANTHER" id="PTHR33490:SF3">
    <property type="entry name" value="CONSERVED INTEGRAL MEMBRANE PROTEIN"/>
    <property type="match status" value="1"/>
</dbReference>
<dbReference type="InterPro" id="IPR002931">
    <property type="entry name" value="Transglutaminase-like"/>
</dbReference>
<dbReference type="Pfam" id="PF01841">
    <property type="entry name" value="Transglut_core"/>
    <property type="match status" value="1"/>
</dbReference>
<reference evidence="2 3" key="2">
    <citation type="submission" date="2016-08" db="EMBL/GenBank/DDBJ databases">
        <title>Pervasive Adenine N6-methylation of Active Genes in Fungi.</title>
        <authorList>
            <consortium name="DOE Joint Genome Institute"/>
            <person name="Mondo S.J."/>
            <person name="Dannebaum R.O."/>
            <person name="Kuo R.C."/>
            <person name="Labutti K."/>
            <person name="Haridas S."/>
            <person name="Kuo A."/>
            <person name="Salamov A."/>
            <person name="Ahrendt S.R."/>
            <person name="Lipzen A."/>
            <person name="Sullivan W."/>
            <person name="Andreopoulos W.B."/>
            <person name="Clum A."/>
            <person name="Lindquist E."/>
            <person name="Daum C."/>
            <person name="Ramamoorthy G.K."/>
            <person name="Gryganskyi A."/>
            <person name="Culley D."/>
            <person name="Magnuson J.K."/>
            <person name="James T.Y."/>
            <person name="O'Malley M.A."/>
            <person name="Stajich J.E."/>
            <person name="Spatafora J.W."/>
            <person name="Visel A."/>
            <person name="Grigoriev I.V."/>
        </authorList>
    </citation>
    <scope>NUCLEOTIDE SEQUENCE [LARGE SCALE GENOMIC DNA]</scope>
    <source>
        <strain evidence="3">finn</strain>
    </source>
</reference>
<proteinExistence type="predicted"/>
<keyword evidence="3" id="KW-1185">Reference proteome</keyword>
<sequence length="200" mass="23105">MYEEYLKESEYINYHHPEIEKLAKKLKNESKDDIDYIQKVFYFVRDEIHHSADVQDKQVTVTASDCLEKGVGICWVKSYLFAALLRIHGIPSGFSHQRLTLGNTLDSGYCIHSLNTVYIASLGKWIRLDARGNNESAHSEFSLDKEILAYRVTSQGEKDYFDNIAEPDPGLIKVLKENTDAHYMYSYCLPDRLTNEQIIE</sequence>
<dbReference type="EMBL" id="MCFH01000045">
    <property type="protein sequence ID" value="ORX44476.1"/>
    <property type="molecule type" value="Genomic_DNA"/>
</dbReference>
<gene>
    <name evidence="2" type="ORF">BCR36DRAFT_586099</name>
</gene>
<evidence type="ECO:0000313" key="2">
    <source>
        <dbReference type="EMBL" id="ORX44476.1"/>
    </source>
</evidence>
<dbReference type="PANTHER" id="PTHR33490">
    <property type="entry name" value="BLR5614 PROTEIN-RELATED"/>
    <property type="match status" value="1"/>
</dbReference>
<dbReference type="SUPFAM" id="SSF54001">
    <property type="entry name" value="Cysteine proteinases"/>
    <property type="match status" value="1"/>
</dbReference>
<dbReference type="Gene3D" id="3.10.620.30">
    <property type="match status" value="1"/>
</dbReference>
<evidence type="ECO:0000259" key="1">
    <source>
        <dbReference type="SMART" id="SM00460"/>
    </source>
</evidence>
<dbReference type="InterPro" id="IPR038765">
    <property type="entry name" value="Papain-like_cys_pep_sf"/>
</dbReference>
<evidence type="ECO:0000313" key="3">
    <source>
        <dbReference type="Proteomes" id="UP000193719"/>
    </source>
</evidence>
<dbReference type="OrthoDB" id="2130456at2759"/>
<accession>A0A1Y1V0D8</accession>
<name>A0A1Y1V0D8_9FUNG</name>
<organism evidence="2 3">
    <name type="scientific">Piromyces finnis</name>
    <dbReference type="NCBI Taxonomy" id="1754191"/>
    <lineage>
        <taxon>Eukaryota</taxon>
        <taxon>Fungi</taxon>
        <taxon>Fungi incertae sedis</taxon>
        <taxon>Chytridiomycota</taxon>
        <taxon>Chytridiomycota incertae sedis</taxon>
        <taxon>Neocallimastigomycetes</taxon>
        <taxon>Neocallimastigales</taxon>
        <taxon>Neocallimastigaceae</taxon>
        <taxon>Piromyces</taxon>
    </lineage>
</organism>
<dbReference type="Proteomes" id="UP000193719">
    <property type="component" value="Unassembled WGS sequence"/>
</dbReference>
<protein>
    <submittedName>
        <fullName evidence="2">Transglutaminase-like protein</fullName>
    </submittedName>
</protein>